<name>A0ABQ4TZB5_9HYPH</name>
<evidence type="ECO:0000313" key="3">
    <source>
        <dbReference type="Proteomes" id="UP001055057"/>
    </source>
</evidence>
<dbReference type="Proteomes" id="UP001055057">
    <property type="component" value="Unassembled WGS sequence"/>
</dbReference>
<reference evidence="2" key="1">
    <citation type="journal article" date="2021" name="Front. Microbiol.">
        <title>Comprehensive Comparative Genomics and Phenotyping of Methylobacterium Species.</title>
        <authorList>
            <person name="Alessa O."/>
            <person name="Ogura Y."/>
            <person name="Fujitani Y."/>
            <person name="Takami H."/>
            <person name="Hayashi T."/>
            <person name="Sahin N."/>
            <person name="Tani A."/>
        </authorList>
    </citation>
    <scope>NUCLEOTIDE SEQUENCE</scope>
    <source>
        <strain evidence="2">DSM 23632</strain>
    </source>
</reference>
<reference evidence="2" key="2">
    <citation type="submission" date="2021-08" db="EMBL/GenBank/DDBJ databases">
        <authorList>
            <person name="Tani A."/>
            <person name="Ola A."/>
            <person name="Ogura Y."/>
            <person name="Katsura K."/>
            <person name="Hayashi T."/>
        </authorList>
    </citation>
    <scope>NUCLEOTIDE SEQUENCE</scope>
    <source>
        <strain evidence="2">DSM 23632</strain>
    </source>
</reference>
<keyword evidence="3" id="KW-1185">Reference proteome</keyword>
<accession>A0ABQ4TZB5</accession>
<gene>
    <name evidence="2" type="ORF">MPOCJGCO_1025</name>
</gene>
<comment type="caution">
    <text evidence="2">The sequence shown here is derived from an EMBL/GenBank/DDBJ whole genome shotgun (WGS) entry which is preliminary data.</text>
</comment>
<sequence length="249" mass="27037">MRAWRLGHARGDDAGAMSASGPALGTIRRRSESARLCGGKAPQHQPDDGSGKQGSGQTPGPRGAAVPRIIQAGEGLRCAAAHTLARQSFDDSYLDLSFRVAAPSRKAVAIRVRHYCAPWQGSYRRIDRLIPEDPPSRGTRANGLRRRVSEVARSVKDAFEASAARKDLGMRGVGRPRIFVRVAIGSAVPSAVARAAGGRAIERTAVRRRQSTPERRTRWIAWITAPKRTSTRSRGTSASCWIARGWVKR</sequence>
<proteinExistence type="predicted"/>
<organism evidence="2 3">
    <name type="scientific">Methylobacterium trifolii</name>
    <dbReference type="NCBI Taxonomy" id="1003092"/>
    <lineage>
        <taxon>Bacteria</taxon>
        <taxon>Pseudomonadati</taxon>
        <taxon>Pseudomonadota</taxon>
        <taxon>Alphaproteobacteria</taxon>
        <taxon>Hyphomicrobiales</taxon>
        <taxon>Methylobacteriaceae</taxon>
        <taxon>Methylobacterium</taxon>
    </lineage>
</organism>
<protein>
    <submittedName>
        <fullName evidence="2">Uncharacterized protein</fullName>
    </submittedName>
</protein>
<evidence type="ECO:0000313" key="2">
    <source>
        <dbReference type="EMBL" id="GJE58940.1"/>
    </source>
</evidence>
<evidence type="ECO:0000256" key="1">
    <source>
        <dbReference type="SAM" id="MobiDB-lite"/>
    </source>
</evidence>
<feature type="region of interest" description="Disordered" evidence="1">
    <location>
        <begin position="1"/>
        <end position="65"/>
    </location>
</feature>
<dbReference type="EMBL" id="BPRB01000057">
    <property type="protein sequence ID" value="GJE58940.1"/>
    <property type="molecule type" value="Genomic_DNA"/>
</dbReference>